<accession>A0ABV4DWY1</accession>
<evidence type="ECO:0000313" key="2">
    <source>
        <dbReference type="Proteomes" id="UP001565220"/>
    </source>
</evidence>
<comment type="caution">
    <text evidence="1">The sequence shown here is derived from an EMBL/GenBank/DDBJ whole genome shotgun (WGS) entry which is preliminary data.</text>
</comment>
<keyword evidence="2" id="KW-1185">Reference proteome</keyword>
<sequence length="95" mass="10748">MIEKGTWVEIEKIVLLPKDRAKNIPKETKKTALKCWIKGNCLTDCELDDDVKVVTKTGRIVDGRVVDVEPGYYHSFGKYIREIGDIGKQAKKIIG</sequence>
<dbReference type="EMBL" id="JBGFFE010000011">
    <property type="protein sequence ID" value="MEY8763740.1"/>
    <property type="molecule type" value="Genomic_DNA"/>
</dbReference>
<name>A0ABV4DWY1_9CLOT</name>
<dbReference type="NCBIfam" id="NF040739">
    <property type="entry name" value="ornith_OrtA"/>
    <property type="match status" value="1"/>
</dbReference>
<dbReference type="Proteomes" id="UP001565220">
    <property type="component" value="Unassembled WGS sequence"/>
</dbReference>
<keyword evidence="1" id="KW-0012">Acyltransferase</keyword>
<dbReference type="GO" id="GO:0016746">
    <property type="term" value="F:acyltransferase activity"/>
    <property type="evidence" value="ECO:0007669"/>
    <property type="project" value="UniProtKB-KW"/>
</dbReference>
<protein>
    <submittedName>
        <fullName evidence="1">2-amino-4-oxopentanoate thiolase subunit OrtA</fullName>
        <ecNumber evidence="1">2.3.1.263</ecNumber>
    </submittedName>
</protein>
<dbReference type="RefSeq" id="WP_294180713.1">
    <property type="nucleotide sequence ID" value="NZ_JBGFFE010000011.1"/>
</dbReference>
<dbReference type="InterPro" id="IPR047755">
    <property type="entry name" value="OrtA"/>
</dbReference>
<proteinExistence type="predicted"/>
<evidence type="ECO:0000313" key="1">
    <source>
        <dbReference type="EMBL" id="MEY8763740.1"/>
    </source>
</evidence>
<keyword evidence="1" id="KW-0808">Transferase</keyword>
<gene>
    <name evidence="1" type="primary">ortA</name>
    <name evidence="1" type="ORF">AB8S09_08820</name>
</gene>
<dbReference type="EC" id="2.3.1.263" evidence="1"/>
<dbReference type="Pfam" id="PF22010">
    <property type="entry name" value="OrtA"/>
    <property type="match status" value="1"/>
</dbReference>
<reference evidence="1 2" key="1">
    <citation type="submission" date="2024-08" db="EMBL/GenBank/DDBJ databases">
        <title>Clostridium lapicellarii sp. nov., and Clostridium renhuaiense sp. nov., two species isolated from the mud in a fermentation cellar used for producing sauce-flavour Chinese liquors.</title>
        <authorList>
            <person name="Yang F."/>
            <person name="Wang H."/>
            <person name="Chen L.Q."/>
            <person name="Zhou N."/>
            <person name="Lu J.J."/>
            <person name="Pu X.X."/>
            <person name="Wan B."/>
            <person name="Wang L."/>
            <person name="Liu S.J."/>
        </authorList>
    </citation>
    <scope>NUCLEOTIDE SEQUENCE [LARGE SCALE GENOMIC DNA]</scope>
    <source>
        <strain evidence="1 2">MT-113</strain>
    </source>
</reference>
<organism evidence="1 2">
    <name type="scientific">Clostridium lapidicellarium</name>
    <dbReference type="NCBI Taxonomy" id="3240931"/>
    <lineage>
        <taxon>Bacteria</taxon>
        <taxon>Bacillati</taxon>
        <taxon>Bacillota</taxon>
        <taxon>Clostridia</taxon>
        <taxon>Eubacteriales</taxon>
        <taxon>Clostridiaceae</taxon>
        <taxon>Clostridium</taxon>
    </lineage>
</organism>